<dbReference type="GO" id="GO:0004540">
    <property type="term" value="F:RNA nuclease activity"/>
    <property type="evidence" value="ECO:0007669"/>
    <property type="project" value="InterPro"/>
</dbReference>
<feature type="region of interest" description="Disordered" evidence="1">
    <location>
        <begin position="463"/>
        <end position="513"/>
    </location>
</feature>
<feature type="region of interest" description="Disordered" evidence="1">
    <location>
        <begin position="359"/>
        <end position="410"/>
    </location>
</feature>
<proteinExistence type="predicted"/>
<sequence length="667" mass="70579">MHVGCCVGHNIYNVEERASECPMASIHDQENVAIFWDCASARPVSNMSGYDAVKSIASAAQTFGAIKLFKAYADFSGQTSTKMASLRLEIQMSGVSVVDIPTTGRKTLADKIMMIDMIAHAMDHAYPQTFLVITSDKDFAYAIGVLRLRRYRVVVLSSALTHASLSSQASVSMDWSKEGLDLETNEAAQPSSPPENGRSKSFSLRSRADSTAEHPAGPSGLKRREMQEDAESINIQDFRARSRGNSVFSRVPFVPDRFELSSDAFASPRPARTAEFTWDSRPAARPMQSQVRADSAPPSTYPLRPSPPASTAVYKTPGDEFPPTNTVQTPAVDMKGKEKAVDSSPSFFPRVQTAFDYLSMPNKPTGTSSLRRSSIQSGTSSISASATSEHSASDFSELSAQPGSTAPTSTVAPVYSEVHTQPEEDLSKLQSIHAASTLDSSVTSVTVVASVPVTSSVAIQTSTPVPSQPLELQPASAQPTPAQTIPAQSTPAQSAPAQPTPAQPAPAQPASAPAVKPTVLLPPQISTVVTSTSVVKPAPIATAAPPRVTAPLSVPTSVQSKPLAPPAITSPPTIALGPAAKVVPPKFIPLVKTLEKLHAKGHSQVDRGVVALELMKVEKGAYTQAKVTGFKQYSKLAATAGIVNLGHNSLGGEPWISLKPEWRGIAK</sequence>
<dbReference type="EMBL" id="ML213592">
    <property type="protein sequence ID" value="TFK42909.1"/>
    <property type="molecule type" value="Genomic_DNA"/>
</dbReference>
<reference evidence="3 4" key="1">
    <citation type="journal article" date="2019" name="Nat. Ecol. Evol.">
        <title>Megaphylogeny resolves global patterns of mushroom evolution.</title>
        <authorList>
            <person name="Varga T."/>
            <person name="Krizsan K."/>
            <person name="Foldi C."/>
            <person name="Dima B."/>
            <person name="Sanchez-Garcia M."/>
            <person name="Sanchez-Ramirez S."/>
            <person name="Szollosi G.J."/>
            <person name="Szarkandi J.G."/>
            <person name="Papp V."/>
            <person name="Albert L."/>
            <person name="Andreopoulos W."/>
            <person name="Angelini C."/>
            <person name="Antonin V."/>
            <person name="Barry K.W."/>
            <person name="Bougher N.L."/>
            <person name="Buchanan P."/>
            <person name="Buyck B."/>
            <person name="Bense V."/>
            <person name="Catcheside P."/>
            <person name="Chovatia M."/>
            <person name="Cooper J."/>
            <person name="Damon W."/>
            <person name="Desjardin D."/>
            <person name="Finy P."/>
            <person name="Geml J."/>
            <person name="Haridas S."/>
            <person name="Hughes K."/>
            <person name="Justo A."/>
            <person name="Karasinski D."/>
            <person name="Kautmanova I."/>
            <person name="Kiss B."/>
            <person name="Kocsube S."/>
            <person name="Kotiranta H."/>
            <person name="LaButti K.M."/>
            <person name="Lechner B.E."/>
            <person name="Liimatainen K."/>
            <person name="Lipzen A."/>
            <person name="Lukacs Z."/>
            <person name="Mihaltcheva S."/>
            <person name="Morgado L.N."/>
            <person name="Niskanen T."/>
            <person name="Noordeloos M.E."/>
            <person name="Ohm R.A."/>
            <person name="Ortiz-Santana B."/>
            <person name="Ovrebo C."/>
            <person name="Racz N."/>
            <person name="Riley R."/>
            <person name="Savchenko A."/>
            <person name="Shiryaev A."/>
            <person name="Soop K."/>
            <person name="Spirin V."/>
            <person name="Szebenyi C."/>
            <person name="Tomsovsky M."/>
            <person name="Tulloss R.E."/>
            <person name="Uehling J."/>
            <person name="Grigoriev I.V."/>
            <person name="Vagvolgyi C."/>
            <person name="Papp T."/>
            <person name="Martin F.M."/>
            <person name="Miettinen O."/>
            <person name="Hibbett D.S."/>
            <person name="Nagy L.G."/>
        </authorList>
    </citation>
    <scope>NUCLEOTIDE SEQUENCE [LARGE SCALE GENOMIC DNA]</scope>
    <source>
        <strain evidence="3 4">CBS 166.37</strain>
    </source>
</reference>
<organism evidence="3 4">
    <name type="scientific">Crucibulum laeve</name>
    <dbReference type="NCBI Taxonomy" id="68775"/>
    <lineage>
        <taxon>Eukaryota</taxon>
        <taxon>Fungi</taxon>
        <taxon>Dikarya</taxon>
        <taxon>Basidiomycota</taxon>
        <taxon>Agaricomycotina</taxon>
        <taxon>Agaricomycetes</taxon>
        <taxon>Agaricomycetidae</taxon>
        <taxon>Agaricales</taxon>
        <taxon>Agaricineae</taxon>
        <taxon>Nidulariaceae</taxon>
        <taxon>Crucibulum</taxon>
    </lineage>
</organism>
<dbReference type="Proteomes" id="UP000308652">
    <property type="component" value="Unassembled WGS sequence"/>
</dbReference>
<feature type="compositionally biased region" description="Low complexity" evidence="1">
    <location>
        <begin position="367"/>
        <end position="390"/>
    </location>
</feature>
<feature type="compositionally biased region" description="Polar residues" evidence="1">
    <location>
        <begin position="475"/>
        <end position="485"/>
    </location>
</feature>
<dbReference type="Gene3D" id="3.40.50.1010">
    <property type="entry name" value="5'-nuclease"/>
    <property type="match status" value="1"/>
</dbReference>
<dbReference type="PANTHER" id="PTHR14379">
    <property type="entry name" value="LIMKAIN B LKAP"/>
    <property type="match status" value="1"/>
</dbReference>
<keyword evidence="4" id="KW-1185">Reference proteome</keyword>
<dbReference type="GO" id="GO:0010468">
    <property type="term" value="P:regulation of gene expression"/>
    <property type="evidence" value="ECO:0007669"/>
    <property type="project" value="InterPro"/>
</dbReference>
<evidence type="ECO:0000313" key="4">
    <source>
        <dbReference type="Proteomes" id="UP000308652"/>
    </source>
</evidence>
<dbReference type="AlphaFoldDB" id="A0A5C3MBS8"/>
<dbReference type="Pfam" id="PF01936">
    <property type="entry name" value="NYN"/>
    <property type="match status" value="1"/>
</dbReference>
<dbReference type="CDD" id="cd10910">
    <property type="entry name" value="PIN_limkain_b1_N_like"/>
    <property type="match status" value="1"/>
</dbReference>
<protein>
    <submittedName>
        <fullName evidence="3">NYN domain-containing protein</fullName>
    </submittedName>
</protein>
<dbReference type="PANTHER" id="PTHR14379:SF3">
    <property type="entry name" value="MEIOSIS REGULATOR AND MRNA STABILITY FACTOR 1"/>
    <property type="match status" value="1"/>
</dbReference>
<feature type="region of interest" description="Disordered" evidence="1">
    <location>
        <begin position="280"/>
        <end position="345"/>
    </location>
</feature>
<dbReference type="GO" id="GO:1905762">
    <property type="term" value="F:CCR4-NOT complex binding"/>
    <property type="evidence" value="ECO:0007669"/>
    <property type="project" value="TreeGrafter"/>
</dbReference>
<feature type="compositionally biased region" description="Pro residues" evidence="1">
    <location>
        <begin position="498"/>
        <end position="507"/>
    </location>
</feature>
<accession>A0A5C3MBS8</accession>
<feature type="compositionally biased region" description="Low complexity" evidence="1">
    <location>
        <begin position="486"/>
        <end position="497"/>
    </location>
</feature>
<dbReference type="InterPro" id="IPR024768">
    <property type="entry name" value="Marf1"/>
</dbReference>
<gene>
    <name evidence="3" type="ORF">BDQ12DRAFT_298307</name>
</gene>
<dbReference type="InterPro" id="IPR021139">
    <property type="entry name" value="NYN"/>
</dbReference>
<dbReference type="STRING" id="68775.A0A5C3MBS8"/>
<evidence type="ECO:0000256" key="1">
    <source>
        <dbReference type="SAM" id="MobiDB-lite"/>
    </source>
</evidence>
<feature type="compositionally biased region" description="Polar residues" evidence="1">
    <location>
        <begin position="394"/>
        <end position="410"/>
    </location>
</feature>
<dbReference type="GO" id="GO:0005777">
    <property type="term" value="C:peroxisome"/>
    <property type="evidence" value="ECO:0007669"/>
    <property type="project" value="InterPro"/>
</dbReference>
<evidence type="ECO:0000313" key="3">
    <source>
        <dbReference type="EMBL" id="TFK42909.1"/>
    </source>
</evidence>
<feature type="region of interest" description="Disordered" evidence="1">
    <location>
        <begin position="182"/>
        <end position="227"/>
    </location>
</feature>
<evidence type="ECO:0000259" key="2">
    <source>
        <dbReference type="Pfam" id="PF01936"/>
    </source>
</evidence>
<name>A0A5C3MBS8_9AGAR</name>
<feature type="domain" description="NYN" evidence="2">
    <location>
        <begin position="31"/>
        <end position="170"/>
    </location>
</feature>
<dbReference type="OrthoDB" id="549353at2759"/>